<comment type="caution">
    <text evidence="3">The sequence shown here is derived from an EMBL/GenBank/DDBJ whole genome shotgun (WGS) entry which is preliminary data.</text>
</comment>
<sequence>MEVTQVKSTSSNGSTDLERKLGSLEWERKMSSLDKQEREVHQSQLRLIRDHTLAFVRDLAHLKTEVANQKLTLQQLEANSSSDKSRWEAAQKKHIQVVDQQMGELEQKQRLMATQDKLSSVKDQLEQSFQESLQKVQQSFEEKLQRRLDSVQAQVQRFEQSMSELHEPLSALRPLLQLDLDQSLQKHRERHSELQGQLETMKLSLQDLSDGHAQLRESHSAHSSCLTELRDKHQEAQRGHQEHRQDAETRFAQVDAEIRSAHEAGDVESGKPCNKVWGPLRLW</sequence>
<protein>
    <submittedName>
        <fullName evidence="3">Uncharacterized protein</fullName>
    </submittedName>
</protein>
<reference evidence="3" key="1">
    <citation type="submission" date="2023-08" db="EMBL/GenBank/DDBJ databases">
        <authorList>
            <person name="Chen Y."/>
            <person name="Shah S."/>
            <person name="Dougan E. K."/>
            <person name="Thang M."/>
            <person name="Chan C."/>
        </authorList>
    </citation>
    <scope>NUCLEOTIDE SEQUENCE</scope>
</reference>
<feature type="coiled-coil region" evidence="1">
    <location>
        <begin position="141"/>
        <end position="246"/>
    </location>
</feature>
<dbReference type="EMBL" id="CAUJNA010001114">
    <property type="protein sequence ID" value="CAJ1384489.1"/>
    <property type="molecule type" value="Genomic_DNA"/>
</dbReference>
<organism evidence="3 4">
    <name type="scientific">Effrenium voratum</name>
    <dbReference type="NCBI Taxonomy" id="2562239"/>
    <lineage>
        <taxon>Eukaryota</taxon>
        <taxon>Sar</taxon>
        <taxon>Alveolata</taxon>
        <taxon>Dinophyceae</taxon>
        <taxon>Suessiales</taxon>
        <taxon>Symbiodiniaceae</taxon>
        <taxon>Effrenium</taxon>
    </lineage>
</organism>
<dbReference type="Proteomes" id="UP001178507">
    <property type="component" value="Unassembled WGS sequence"/>
</dbReference>
<proteinExistence type="predicted"/>
<keyword evidence="4" id="KW-1185">Reference proteome</keyword>
<evidence type="ECO:0000313" key="3">
    <source>
        <dbReference type="EMBL" id="CAJ1384489.1"/>
    </source>
</evidence>
<gene>
    <name evidence="3" type="ORF">EVOR1521_LOCUS11357</name>
</gene>
<evidence type="ECO:0000256" key="2">
    <source>
        <dbReference type="SAM" id="MobiDB-lite"/>
    </source>
</evidence>
<name>A0AA36IBL0_9DINO</name>
<accession>A0AA36IBL0</accession>
<keyword evidence="1" id="KW-0175">Coiled coil</keyword>
<dbReference type="Gene3D" id="1.10.287.1490">
    <property type="match status" value="1"/>
</dbReference>
<evidence type="ECO:0000256" key="1">
    <source>
        <dbReference type="SAM" id="Coils"/>
    </source>
</evidence>
<dbReference type="AlphaFoldDB" id="A0AA36IBL0"/>
<evidence type="ECO:0000313" key="4">
    <source>
        <dbReference type="Proteomes" id="UP001178507"/>
    </source>
</evidence>
<feature type="region of interest" description="Disordered" evidence="2">
    <location>
        <begin position="1"/>
        <end position="21"/>
    </location>
</feature>
<feature type="compositionally biased region" description="Polar residues" evidence="2">
    <location>
        <begin position="1"/>
        <end position="15"/>
    </location>
</feature>